<dbReference type="SUPFAM" id="SSF51905">
    <property type="entry name" value="FAD/NAD(P)-binding domain"/>
    <property type="match status" value="1"/>
</dbReference>
<feature type="non-terminal residue" evidence="6">
    <location>
        <position position="1"/>
    </location>
</feature>
<accession>A0A6A6BAZ7</accession>
<dbReference type="EMBL" id="ML995490">
    <property type="protein sequence ID" value="KAF2140415.1"/>
    <property type="molecule type" value="Genomic_DNA"/>
</dbReference>
<evidence type="ECO:0000256" key="3">
    <source>
        <dbReference type="ARBA" id="ARBA00023002"/>
    </source>
</evidence>
<dbReference type="GO" id="GO:0004497">
    <property type="term" value="F:monooxygenase activity"/>
    <property type="evidence" value="ECO:0007669"/>
    <property type="project" value="UniProtKB-KW"/>
</dbReference>
<dbReference type="Pfam" id="PF01494">
    <property type="entry name" value="FAD_binding_3"/>
    <property type="match status" value="1"/>
</dbReference>
<sequence>EVLNIYMPDEELIMDEGNRADQARPKEMHGCPELDRISLGSILLDSLQQNTVRWGYRLKKVIKTDNAKYDLHFDAGIEPQFDIVIGADGAWSKVRKLVTDAVPVYSGISGLDTRTTNIDVREPAIAGWIGHGMCLTLGSNRGILSQKNSNNEVRTYAFMRASIEWKSKVDIQQLSPKELPEKHVSGHFYEFSQISKDIILKADRDAVITRQMWMLPVGLTWKTKPGVALIGDAAHVMTPFAGFGVNVGMQDAVEVADELIALLEPSKTQSHFDINGVSAGIFKYEKQMLEKSDKYQKQTLMYLNIILFSGKRW</sequence>
<dbReference type="InterPro" id="IPR036188">
    <property type="entry name" value="FAD/NAD-bd_sf"/>
</dbReference>
<dbReference type="AlphaFoldDB" id="A0A6A6BAZ7"/>
<dbReference type="InterPro" id="IPR002938">
    <property type="entry name" value="FAD-bd"/>
</dbReference>
<dbReference type="PANTHER" id="PTHR46972:SF1">
    <property type="entry name" value="FAD DEPENDENT OXIDOREDUCTASE DOMAIN-CONTAINING PROTEIN"/>
    <property type="match status" value="1"/>
</dbReference>
<proteinExistence type="predicted"/>
<dbReference type="GeneID" id="54294619"/>
<evidence type="ECO:0000256" key="4">
    <source>
        <dbReference type="ARBA" id="ARBA00023033"/>
    </source>
</evidence>
<keyword evidence="4" id="KW-0503">Monooxygenase</keyword>
<dbReference type="GO" id="GO:0071949">
    <property type="term" value="F:FAD binding"/>
    <property type="evidence" value="ECO:0007669"/>
    <property type="project" value="InterPro"/>
</dbReference>
<keyword evidence="3" id="KW-0560">Oxidoreductase</keyword>
<protein>
    <recommendedName>
        <fullName evidence="5">FAD-binding domain-containing protein</fullName>
    </recommendedName>
</protein>
<keyword evidence="7" id="KW-1185">Reference proteome</keyword>
<keyword evidence="2" id="KW-0274">FAD</keyword>
<keyword evidence="1" id="KW-0285">Flavoprotein</keyword>
<evidence type="ECO:0000256" key="1">
    <source>
        <dbReference type="ARBA" id="ARBA00022630"/>
    </source>
</evidence>
<dbReference type="RefSeq" id="XP_033396128.1">
    <property type="nucleotide sequence ID" value="XM_033537123.1"/>
</dbReference>
<feature type="domain" description="FAD-binding" evidence="5">
    <location>
        <begin position="84"/>
        <end position="264"/>
    </location>
</feature>
<reference evidence="6" key="1">
    <citation type="journal article" date="2020" name="Stud. Mycol.">
        <title>101 Dothideomycetes genomes: a test case for predicting lifestyles and emergence of pathogens.</title>
        <authorList>
            <person name="Haridas S."/>
            <person name="Albert R."/>
            <person name="Binder M."/>
            <person name="Bloem J."/>
            <person name="Labutti K."/>
            <person name="Salamov A."/>
            <person name="Andreopoulos B."/>
            <person name="Baker S."/>
            <person name="Barry K."/>
            <person name="Bills G."/>
            <person name="Bluhm B."/>
            <person name="Cannon C."/>
            <person name="Castanera R."/>
            <person name="Culley D."/>
            <person name="Daum C."/>
            <person name="Ezra D."/>
            <person name="Gonzalez J."/>
            <person name="Henrissat B."/>
            <person name="Kuo A."/>
            <person name="Liang C."/>
            <person name="Lipzen A."/>
            <person name="Lutzoni F."/>
            <person name="Magnuson J."/>
            <person name="Mondo S."/>
            <person name="Nolan M."/>
            <person name="Ohm R."/>
            <person name="Pangilinan J."/>
            <person name="Park H.-J."/>
            <person name="Ramirez L."/>
            <person name="Alfaro M."/>
            <person name="Sun H."/>
            <person name="Tritt A."/>
            <person name="Yoshinaga Y."/>
            <person name="Zwiers L.-H."/>
            <person name="Turgeon B."/>
            <person name="Goodwin S."/>
            <person name="Spatafora J."/>
            <person name="Crous P."/>
            <person name="Grigoriev I."/>
        </authorList>
    </citation>
    <scope>NUCLEOTIDE SEQUENCE</scope>
    <source>
        <strain evidence="6">CBS 121167</strain>
    </source>
</reference>
<dbReference type="Gene3D" id="3.50.50.60">
    <property type="entry name" value="FAD/NAD(P)-binding domain"/>
    <property type="match status" value="1"/>
</dbReference>
<evidence type="ECO:0000259" key="5">
    <source>
        <dbReference type="Pfam" id="PF01494"/>
    </source>
</evidence>
<evidence type="ECO:0000256" key="2">
    <source>
        <dbReference type="ARBA" id="ARBA00022827"/>
    </source>
</evidence>
<name>A0A6A6BAZ7_9PEZI</name>
<dbReference type="PRINTS" id="PR00420">
    <property type="entry name" value="RNGMNOXGNASE"/>
</dbReference>
<organism evidence="6 7">
    <name type="scientific">Aplosporella prunicola CBS 121167</name>
    <dbReference type="NCBI Taxonomy" id="1176127"/>
    <lineage>
        <taxon>Eukaryota</taxon>
        <taxon>Fungi</taxon>
        <taxon>Dikarya</taxon>
        <taxon>Ascomycota</taxon>
        <taxon>Pezizomycotina</taxon>
        <taxon>Dothideomycetes</taxon>
        <taxon>Dothideomycetes incertae sedis</taxon>
        <taxon>Botryosphaeriales</taxon>
        <taxon>Aplosporellaceae</taxon>
        <taxon>Aplosporella</taxon>
    </lineage>
</organism>
<dbReference type="Proteomes" id="UP000799438">
    <property type="component" value="Unassembled WGS sequence"/>
</dbReference>
<evidence type="ECO:0000313" key="6">
    <source>
        <dbReference type="EMBL" id="KAF2140415.1"/>
    </source>
</evidence>
<gene>
    <name evidence="6" type="ORF">K452DRAFT_230901</name>
</gene>
<dbReference type="PANTHER" id="PTHR46972">
    <property type="entry name" value="MONOOXYGENASE ASQM-RELATED"/>
    <property type="match status" value="1"/>
</dbReference>
<dbReference type="OrthoDB" id="655030at2759"/>
<evidence type="ECO:0000313" key="7">
    <source>
        <dbReference type="Proteomes" id="UP000799438"/>
    </source>
</evidence>